<feature type="compositionally biased region" description="Basic and acidic residues" evidence="1">
    <location>
        <begin position="232"/>
        <end position="247"/>
    </location>
</feature>
<evidence type="ECO:0000256" key="1">
    <source>
        <dbReference type="SAM" id="MobiDB-lite"/>
    </source>
</evidence>
<organism evidence="3 4">
    <name type="scientific">Geranomyces variabilis</name>
    <dbReference type="NCBI Taxonomy" id="109894"/>
    <lineage>
        <taxon>Eukaryota</taxon>
        <taxon>Fungi</taxon>
        <taxon>Fungi incertae sedis</taxon>
        <taxon>Chytridiomycota</taxon>
        <taxon>Chytridiomycota incertae sedis</taxon>
        <taxon>Chytridiomycetes</taxon>
        <taxon>Spizellomycetales</taxon>
        <taxon>Powellomycetaceae</taxon>
        <taxon>Geranomyces</taxon>
    </lineage>
</organism>
<keyword evidence="4" id="KW-1185">Reference proteome</keyword>
<dbReference type="AlphaFoldDB" id="A0AAD5TSI6"/>
<feature type="region of interest" description="Disordered" evidence="1">
    <location>
        <begin position="1"/>
        <end position="277"/>
    </location>
</feature>
<dbReference type="PROSITE" id="PS50020">
    <property type="entry name" value="WW_DOMAIN_2"/>
    <property type="match status" value="1"/>
</dbReference>
<accession>A0AAD5TSI6</accession>
<sequence length="350" mass="39546">MSQQQGKRHPRKRPYDDSSVHPRASQQRQQHQQQQQQNRQKQSVWDRLGDKPPPESSDAASSSMSRDRRRRPINESSPRQEPIVTMSIKGASQAARGEPPRRIVKLEDDRTAATPVGKSTRAEPKNQSAAKSNLSLKQNEPQTSSSTSRFHNEPRTNAAAEPEPAISTSDIWEMCHSRSSGKPYYYNRITGKSVWTEPAGFDGGKRSELAETSRQHDEDNTTMRVDTDEERPDPRVHEKEDASRAEGKGMPGDVPSDEPKEQTDMKSQVLTPAELEPKTRAMEAISLPQIRWENRYGVRISVAEGINNISKARRDPELDAFAAGIDEEECRRSKVALVEQMLTDLEYPPW</sequence>
<dbReference type="Proteomes" id="UP001212152">
    <property type="component" value="Unassembled WGS sequence"/>
</dbReference>
<dbReference type="EMBL" id="JADGJQ010000001">
    <property type="protein sequence ID" value="KAJ3185631.1"/>
    <property type="molecule type" value="Genomic_DNA"/>
</dbReference>
<name>A0AAD5TSI6_9FUNG</name>
<gene>
    <name evidence="3" type="ORF">HDU87_000255</name>
</gene>
<dbReference type="InterPro" id="IPR001202">
    <property type="entry name" value="WW_dom"/>
</dbReference>
<evidence type="ECO:0000259" key="2">
    <source>
        <dbReference type="PROSITE" id="PS50020"/>
    </source>
</evidence>
<comment type="caution">
    <text evidence="3">The sequence shown here is derived from an EMBL/GenBank/DDBJ whole genome shotgun (WGS) entry which is preliminary data.</text>
</comment>
<dbReference type="CDD" id="cd00201">
    <property type="entry name" value="WW"/>
    <property type="match status" value="1"/>
</dbReference>
<reference evidence="3" key="1">
    <citation type="submission" date="2020-05" db="EMBL/GenBank/DDBJ databases">
        <title>Phylogenomic resolution of chytrid fungi.</title>
        <authorList>
            <person name="Stajich J.E."/>
            <person name="Amses K."/>
            <person name="Simmons R."/>
            <person name="Seto K."/>
            <person name="Myers J."/>
            <person name="Bonds A."/>
            <person name="Quandt C.A."/>
            <person name="Barry K."/>
            <person name="Liu P."/>
            <person name="Grigoriev I."/>
            <person name="Longcore J.E."/>
            <person name="James T.Y."/>
        </authorList>
    </citation>
    <scope>NUCLEOTIDE SEQUENCE</scope>
    <source>
        <strain evidence="3">JEL0379</strain>
    </source>
</reference>
<feature type="compositionally biased region" description="Basic and acidic residues" evidence="1">
    <location>
        <begin position="203"/>
        <end position="221"/>
    </location>
</feature>
<dbReference type="InterPro" id="IPR036020">
    <property type="entry name" value="WW_dom_sf"/>
</dbReference>
<evidence type="ECO:0000313" key="4">
    <source>
        <dbReference type="Proteomes" id="UP001212152"/>
    </source>
</evidence>
<dbReference type="Pfam" id="PF00397">
    <property type="entry name" value="WW"/>
    <property type="match status" value="1"/>
</dbReference>
<feature type="compositionally biased region" description="Basic and acidic residues" evidence="1">
    <location>
        <begin position="98"/>
        <end position="111"/>
    </location>
</feature>
<feature type="compositionally biased region" description="Polar residues" evidence="1">
    <location>
        <begin position="125"/>
        <end position="149"/>
    </location>
</feature>
<feature type="compositionally biased region" description="Low complexity" evidence="1">
    <location>
        <begin position="26"/>
        <end position="42"/>
    </location>
</feature>
<feature type="compositionally biased region" description="Basic residues" evidence="1">
    <location>
        <begin position="1"/>
        <end position="12"/>
    </location>
</feature>
<dbReference type="SUPFAM" id="SSF51045">
    <property type="entry name" value="WW domain"/>
    <property type="match status" value="1"/>
</dbReference>
<evidence type="ECO:0000313" key="3">
    <source>
        <dbReference type="EMBL" id="KAJ3185631.1"/>
    </source>
</evidence>
<dbReference type="SMART" id="SM00456">
    <property type="entry name" value="WW"/>
    <property type="match status" value="1"/>
</dbReference>
<protein>
    <recommendedName>
        <fullName evidence="2">WW domain-containing protein</fullName>
    </recommendedName>
</protein>
<proteinExistence type="predicted"/>
<dbReference type="Gene3D" id="2.20.70.10">
    <property type="match status" value="1"/>
</dbReference>
<feature type="domain" description="WW" evidence="2">
    <location>
        <begin position="172"/>
        <end position="200"/>
    </location>
</feature>